<keyword evidence="1" id="KW-0732">Signal</keyword>
<gene>
    <name evidence="2" type="ORF">KP509_35G042300</name>
</gene>
<dbReference type="OMA" id="KCKDSKH"/>
<dbReference type="Gene3D" id="1.25.10.10">
    <property type="entry name" value="Leucine-rich Repeat Variant"/>
    <property type="match status" value="1"/>
</dbReference>
<dbReference type="InterPro" id="IPR011989">
    <property type="entry name" value="ARM-like"/>
</dbReference>
<evidence type="ECO:0000313" key="2">
    <source>
        <dbReference type="EMBL" id="KAH7282660.1"/>
    </source>
</evidence>
<dbReference type="SUPFAM" id="SSF48371">
    <property type="entry name" value="ARM repeat"/>
    <property type="match status" value="1"/>
</dbReference>
<evidence type="ECO:0000256" key="1">
    <source>
        <dbReference type="SAM" id="SignalP"/>
    </source>
</evidence>
<dbReference type="Proteomes" id="UP000825935">
    <property type="component" value="Chromosome 35"/>
</dbReference>
<keyword evidence="3" id="KW-1185">Reference proteome</keyword>
<evidence type="ECO:0000313" key="3">
    <source>
        <dbReference type="Proteomes" id="UP000825935"/>
    </source>
</evidence>
<feature type="signal peptide" evidence="1">
    <location>
        <begin position="1"/>
        <end position="29"/>
    </location>
</feature>
<accession>A0A8T2QGB8</accession>
<comment type="caution">
    <text evidence="2">The sequence shown here is derived from an EMBL/GenBank/DDBJ whole genome shotgun (WGS) entry which is preliminary data.</text>
</comment>
<reference evidence="2" key="1">
    <citation type="submission" date="2021-08" db="EMBL/GenBank/DDBJ databases">
        <title>WGS assembly of Ceratopteris richardii.</title>
        <authorList>
            <person name="Marchant D.B."/>
            <person name="Chen G."/>
            <person name="Jenkins J."/>
            <person name="Shu S."/>
            <person name="Leebens-Mack J."/>
            <person name="Grimwood J."/>
            <person name="Schmutz J."/>
            <person name="Soltis P."/>
            <person name="Soltis D."/>
            <person name="Chen Z.-H."/>
        </authorList>
    </citation>
    <scope>NUCLEOTIDE SEQUENCE</scope>
    <source>
        <strain evidence="2">Whitten #5841</strain>
        <tissue evidence="2">Leaf</tissue>
    </source>
</reference>
<dbReference type="PANTHER" id="PTHR37743">
    <property type="entry name" value="ARM REPEAT SUPERFAMILY PROTEIN"/>
    <property type="match status" value="1"/>
</dbReference>
<dbReference type="AlphaFoldDB" id="A0A8T2QGB8"/>
<dbReference type="OrthoDB" id="79603at2759"/>
<proteinExistence type="predicted"/>
<protein>
    <submittedName>
        <fullName evidence="2">Uncharacterized protein</fullName>
    </submittedName>
</protein>
<dbReference type="InterPro" id="IPR016024">
    <property type="entry name" value="ARM-type_fold"/>
</dbReference>
<name>A0A8T2QGB8_CERRI</name>
<dbReference type="PANTHER" id="PTHR37743:SF1">
    <property type="entry name" value="ARM REPEAT SUPERFAMILY PROTEIN"/>
    <property type="match status" value="1"/>
</dbReference>
<feature type="chain" id="PRO_5035776887" evidence="1">
    <location>
        <begin position="30"/>
        <end position="754"/>
    </location>
</feature>
<dbReference type="EMBL" id="CM035440">
    <property type="protein sequence ID" value="KAH7282660.1"/>
    <property type="molecule type" value="Genomic_DNA"/>
</dbReference>
<sequence length="754" mass="84014">MSPGRADELRVFFLTCSSLLLGRLVPVELEGILQECGPVLLQALFGLLRSKHEDVLDLAIAILRALLFQSGAFEGTTLKMNIVAPLLMDLLDERDATCKAAVALIADYFAMNPCAPEMEKLFRLLGSENLAQRQNALAVISELLQALSSSDHDMADGIRKLVAVHLLKHLGDTELVNRLEISRLFSKLDPEFVLPALVHNVYSRDEKVRSAASASIIALLKHHSDSCVTLCVLLDSTRNIIHNAQLPSHPGQIAISKNTLSSDVDRVMHLIRNWAREEHDWEQKIDVILKKMFLEPSNPVIPRFLSEINTQLLKNIDSVFRNVLCFMIEQKQLLENLSAKGKQGDGSFQESAESFVFEKLSPLLVLKVLPLAAFDKSCREFYGRTVENGGHFDLKDVCIMHFLLDRACGEYEAYEVRKLSSELLGRCNPGIVLPVLETRLKNGIKGRHFLEMKSCLFSLCNLVMLRGTLALQNPCMVSIRLLLFQVLMWPCSPTDADTYNVQYGCIDCLALIIVAELGSSSTEKSSGYQNFGWKFLDKRVIEEVGAETNSSDGNFESVQAAFQQSVLLLVVSCLVDQNHANTFLLGQLQLQNANDGASYADDFTIHASFRICMGNVLIRATQQISTKDRSGFLSYTMPIILDYIQVAKDGHVLSVCLQFLFSVVHNFKDQTLPYAIDFFNLSLRIIRSKASSEERLAATRLLASLMSSTDIVMNEVAPLLPQAVHVLETVSRIDPSSELRILCEKLLECMVSSP</sequence>
<organism evidence="2 3">
    <name type="scientific">Ceratopteris richardii</name>
    <name type="common">Triangle waterfern</name>
    <dbReference type="NCBI Taxonomy" id="49495"/>
    <lineage>
        <taxon>Eukaryota</taxon>
        <taxon>Viridiplantae</taxon>
        <taxon>Streptophyta</taxon>
        <taxon>Embryophyta</taxon>
        <taxon>Tracheophyta</taxon>
        <taxon>Polypodiopsida</taxon>
        <taxon>Polypodiidae</taxon>
        <taxon>Polypodiales</taxon>
        <taxon>Pteridineae</taxon>
        <taxon>Pteridaceae</taxon>
        <taxon>Parkerioideae</taxon>
        <taxon>Ceratopteris</taxon>
    </lineage>
</organism>